<name>A0A5E7E619_PSEFL</name>
<reference evidence="1 2" key="1">
    <citation type="submission" date="2019-09" db="EMBL/GenBank/DDBJ databases">
        <authorList>
            <person name="Chandra G."/>
            <person name="Truman W A."/>
        </authorList>
    </citation>
    <scope>NUCLEOTIDE SEQUENCE [LARGE SCALE GENOMIC DNA]</scope>
    <source>
        <strain evidence="1">PS723</strain>
    </source>
</reference>
<dbReference type="Proteomes" id="UP000379480">
    <property type="component" value="Unassembled WGS sequence"/>
</dbReference>
<evidence type="ECO:0000313" key="1">
    <source>
        <dbReference type="EMBL" id="VVO22148.1"/>
    </source>
</evidence>
<accession>A0A5E7E619</accession>
<dbReference type="EMBL" id="CABVHY010000023">
    <property type="protein sequence ID" value="VVO22148.1"/>
    <property type="molecule type" value="Genomic_DNA"/>
</dbReference>
<organism evidence="1 2">
    <name type="scientific">Pseudomonas fluorescens</name>
    <dbReference type="NCBI Taxonomy" id="294"/>
    <lineage>
        <taxon>Bacteria</taxon>
        <taxon>Pseudomonadati</taxon>
        <taxon>Pseudomonadota</taxon>
        <taxon>Gammaproteobacteria</taxon>
        <taxon>Pseudomonadales</taxon>
        <taxon>Pseudomonadaceae</taxon>
        <taxon>Pseudomonas</taxon>
    </lineage>
</organism>
<gene>
    <name evidence="1" type="ORF">PS723_04297</name>
</gene>
<dbReference type="RefSeq" id="WP_150805623.1">
    <property type="nucleotide sequence ID" value="NZ_CABVHY010000023.1"/>
</dbReference>
<dbReference type="AlphaFoldDB" id="A0A5E7E619"/>
<protein>
    <submittedName>
        <fullName evidence="1">Uncharacterized protein</fullName>
    </submittedName>
</protein>
<proteinExistence type="predicted"/>
<evidence type="ECO:0000313" key="2">
    <source>
        <dbReference type="Proteomes" id="UP000379480"/>
    </source>
</evidence>
<sequence>MKPLGDGKMPPPPIDAWGAFFEYFDGEIAAGRETQESVRLIHERAHDLDWDAQMRKYQSMPHRFSTARDVFQEIADRICAEIVLELQVSMQKNKTPFWAKKWRGQR</sequence>